<keyword evidence="3" id="KW-0779">Telomere</keyword>
<evidence type="ECO:0000256" key="2">
    <source>
        <dbReference type="ARBA" id="ARBA00022454"/>
    </source>
</evidence>
<keyword evidence="2" id="KW-0158">Chromosome</keyword>
<protein>
    <submittedName>
        <fullName evidence="5">CST complex subunit STN1</fullName>
    </submittedName>
</protein>
<dbReference type="OrthoDB" id="77828at2759"/>
<reference evidence="5 6" key="1">
    <citation type="submission" date="2018-05" db="EMBL/GenBank/DDBJ databases">
        <title>Genome sequencing and assembly of the regulated plant pathogen Lachnellula willkommii and related sister species for the development of diagnostic species identification markers.</title>
        <authorList>
            <person name="Giroux E."/>
            <person name="Bilodeau G."/>
        </authorList>
    </citation>
    <scope>NUCLEOTIDE SEQUENCE [LARGE SCALE GENOMIC DNA]</scope>
    <source>
        <strain evidence="5 6">CBS 268.59</strain>
    </source>
</reference>
<dbReference type="InterPro" id="IPR018856">
    <property type="entry name" value="Stn1_N"/>
</dbReference>
<dbReference type="AlphaFoldDB" id="A0A8T9CJX7"/>
<evidence type="ECO:0000256" key="3">
    <source>
        <dbReference type="ARBA" id="ARBA00022895"/>
    </source>
</evidence>
<dbReference type="Pfam" id="PF10451">
    <property type="entry name" value="Stn1"/>
    <property type="match status" value="1"/>
</dbReference>
<keyword evidence="6" id="KW-1185">Reference proteome</keyword>
<accession>A0A8T9CJX7</accession>
<dbReference type="Proteomes" id="UP000469558">
    <property type="component" value="Unassembled WGS sequence"/>
</dbReference>
<sequence>MTSNPPIYPEYCHELSPTLNLWCRLRATDIHALVSRGMFSNGRPLYHYGNHPIKWVRVTGVIVAVDEFYGRRVYTLDDSSGMCIECTCPVPVPAKATVTKPSAAKGLPPTVTKAEGPTVTNPNIPWDNVDVGTVVKIKGGIKEFREQRQVEIIKVEVLGGTALEVKCWDEALVFRREVLGVPWV</sequence>
<organism evidence="5 6">
    <name type="scientific">Lachnellula suecica</name>
    <dbReference type="NCBI Taxonomy" id="602035"/>
    <lineage>
        <taxon>Eukaryota</taxon>
        <taxon>Fungi</taxon>
        <taxon>Dikarya</taxon>
        <taxon>Ascomycota</taxon>
        <taxon>Pezizomycotina</taxon>
        <taxon>Leotiomycetes</taxon>
        <taxon>Helotiales</taxon>
        <taxon>Lachnaceae</taxon>
        <taxon>Lachnellula</taxon>
    </lineage>
</organism>
<comment type="caution">
    <text evidence="5">The sequence shown here is derived from an EMBL/GenBank/DDBJ whole genome shotgun (WGS) entry which is preliminary data.</text>
</comment>
<gene>
    <name evidence="5" type="primary">STN1</name>
    <name evidence="5" type="ORF">LSUE1_G000230</name>
</gene>
<dbReference type="SUPFAM" id="SSF50249">
    <property type="entry name" value="Nucleic acid-binding proteins"/>
    <property type="match status" value="1"/>
</dbReference>
<feature type="non-terminal residue" evidence="5">
    <location>
        <position position="184"/>
    </location>
</feature>
<evidence type="ECO:0000256" key="1">
    <source>
        <dbReference type="ARBA" id="ARBA00004574"/>
    </source>
</evidence>
<dbReference type="Gene3D" id="2.40.50.140">
    <property type="entry name" value="Nucleic acid-binding proteins"/>
    <property type="match status" value="1"/>
</dbReference>
<dbReference type="EMBL" id="QGMK01000005">
    <property type="protein sequence ID" value="TVY85506.1"/>
    <property type="molecule type" value="Genomic_DNA"/>
</dbReference>
<evidence type="ECO:0000313" key="6">
    <source>
        <dbReference type="Proteomes" id="UP000469558"/>
    </source>
</evidence>
<evidence type="ECO:0000259" key="4">
    <source>
        <dbReference type="Pfam" id="PF10451"/>
    </source>
</evidence>
<feature type="domain" description="CST complex subunit Stn1 N-terminal" evidence="4">
    <location>
        <begin position="45"/>
        <end position="89"/>
    </location>
</feature>
<dbReference type="InterPro" id="IPR012340">
    <property type="entry name" value="NA-bd_OB-fold"/>
</dbReference>
<dbReference type="GO" id="GO:0000781">
    <property type="term" value="C:chromosome, telomeric region"/>
    <property type="evidence" value="ECO:0007669"/>
    <property type="project" value="UniProtKB-SubCell"/>
</dbReference>
<proteinExistence type="predicted"/>
<evidence type="ECO:0000313" key="5">
    <source>
        <dbReference type="EMBL" id="TVY85506.1"/>
    </source>
</evidence>
<comment type="subcellular location">
    <subcellularLocation>
        <location evidence="1">Chromosome</location>
        <location evidence="1">Telomere</location>
    </subcellularLocation>
</comment>
<name>A0A8T9CJX7_9HELO</name>